<dbReference type="GO" id="GO:0006303">
    <property type="term" value="P:double-strand break repair via nonhomologous end joining"/>
    <property type="evidence" value="ECO:0007669"/>
    <property type="project" value="UniProtKB-UniRule"/>
</dbReference>
<proteinExistence type="inferred from homology"/>
<protein>
    <recommendedName>
        <fullName evidence="2">Non-homologous end joining protein Ku</fullName>
    </recommendedName>
</protein>
<keyword evidence="1 2" id="KW-0238">DNA-binding</keyword>
<dbReference type="OrthoDB" id="9795084at2"/>
<dbReference type="GO" id="GO:0003690">
    <property type="term" value="F:double-stranded DNA binding"/>
    <property type="evidence" value="ECO:0007669"/>
    <property type="project" value="UniProtKB-UniRule"/>
</dbReference>
<dbReference type="Gene3D" id="2.40.290.10">
    <property type="match status" value="1"/>
</dbReference>
<dbReference type="Pfam" id="PF02735">
    <property type="entry name" value="Ku"/>
    <property type="match status" value="1"/>
</dbReference>
<name>A0A2S7D564_9XANT</name>
<dbReference type="CDD" id="cd00789">
    <property type="entry name" value="KU_like"/>
    <property type="match status" value="1"/>
</dbReference>
<keyword evidence="2" id="KW-0234">DNA repair</keyword>
<dbReference type="InterPro" id="IPR006164">
    <property type="entry name" value="DNA_bd_Ku70/Ku80"/>
</dbReference>
<dbReference type="Proteomes" id="UP000238191">
    <property type="component" value="Unassembled WGS sequence"/>
</dbReference>
<evidence type="ECO:0000256" key="2">
    <source>
        <dbReference type="HAMAP-Rule" id="MF_01875"/>
    </source>
</evidence>
<comment type="subunit">
    <text evidence="2">Homodimer. Interacts with LigD.</text>
</comment>
<dbReference type="AlphaFoldDB" id="A0A2S7D564"/>
<dbReference type="RefSeq" id="WP_104611684.1">
    <property type="nucleotide sequence ID" value="NZ_MDEI01000005.1"/>
</dbReference>
<gene>
    <name evidence="2" type="primary">ku</name>
    <name evidence="5" type="ORF">XpiCFBP4643_08315</name>
</gene>
<keyword evidence="6" id="KW-1185">Reference proteome</keyword>
<feature type="compositionally biased region" description="Low complexity" evidence="3">
    <location>
        <begin position="305"/>
        <end position="315"/>
    </location>
</feature>
<reference evidence="6" key="1">
    <citation type="submission" date="2016-08" db="EMBL/GenBank/DDBJ databases">
        <authorList>
            <person name="Merda D."/>
            <person name="Briand M."/>
            <person name="Taghouti G."/>
            <person name="Carrere S."/>
            <person name="Gouzy J."/>
            <person name="Portier P."/>
            <person name="Jacques M.-A."/>
            <person name="Fischer-Le Saux M."/>
        </authorList>
    </citation>
    <scope>NUCLEOTIDE SEQUENCE [LARGE SCALE GENOMIC DNA]</scope>
    <source>
        <strain evidence="6">CFBP4643</strain>
    </source>
</reference>
<feature type="compositionally biased region" description="Low complexity" evidence="3">
    <location>
        <begin position="271"/>
        <end position="285"/>
    </location>
</feature>
<evidence type="ECO:0000256" key="1">
    <source>
        <dbReference type="ARBA" id="ARBA00023125"/>
    </source>
</evidence>
<dbReference type="HAMAP" id="MF_01875">
    <property type="entry name" value="Prokaryotic_Ku"/>
    <property type="match status" value="1"/>
</dbReference>
<dbReference type="InterPro" id="IPR009187">
    <property type="entry name" value="Prok_Ku"/>
</dbReference>
<dbReference type="GO" id="GO:0006310">
    <property type="term" value="P:DNA recombination"/>
    <property type="evidence" value="ECO:0007669"/>
    <property type="project" value="UniProtKB-KW"/>
</dbReference>
<evidence type="ECO:0000256" key="3">
    <source>
        <dbReference type="SAM" id="MobiDB-lite"/>
    </source>
</evidence>
<dbReference type="PANTHER" id="PTHR41251:SF1">
    <property type="entry name" value="NON-HOMOLOGOUS END JOINING PROTEIN KU"/>
    <property type="match status" value="1"/>
</dbReference>
<feature type="compositionally biased region" description="Basic residues" evidence="3">
    <location>
        <begin position="286"/>
        <end position="304"/>
    </location>
</feature>
<evidence type="ECO:0000313" key="6">
    <source>
        <dbReference type="Proteomes" id="UP000238191"/>
    </source>
</evidence>
<sequence>MARPIWTGTLSFGLLNVPVALMSGERKVDLHFRMLDSRDKKPIRFERVNADTGDEVPWKEIVKAFEYDKGSYVIVEEQDIRSASPESHETVEVETFVDAAEIDPRYFEKPYILVPGKKAEKGYVLLRETLRDTGKVGIAKVVIRTREYLAAVMPQGDALILLLLRYQQEVVDPQDFKLPAGAVGEYRITPKEQEMARQLIESMSGTWQPEDYHDEFRGKLEQILRKRIQAKGGTTKVDIEPPQHEDASTNVVDFMSLLQKSLQAKTRTPAKKSSSAGSNAAPAKKAATKKVTKKAGNKTTKKTAAKVAKTTASKAPPRRKAG</sequence>
<organism evidence="5 6">
    <name type="scientific">Xanthomonas pisi</name>
    <dbReference type="NCBI Taxonomy" id="56457"/>
    <lineage>
        <taxon>Bacteria</taxon>
        <taxon>Pseudomonadati</taxon>
        <taxon>Pseudomonadota</taxon>
        <taxon>Gammaproteobacteria</taxon>
        <taxon>Lysobacterales</taxon>
        <taxon>Lysobacteraceae</taxon>
        <taxon>Xanthomonas</taxon>
    </lineage>
</organism>
<comment type="caution">
    <text evidence="5">The sequence shown here is derived from an EMBL/GenBank/DDBJ whole genome shotgun (WGS) entry which is preliminary data.</text>
</comment>
<comment type="similarity">
    <text evidence="2">Belongs to the prokaryotic Ku family.</text>
</comment>
<dbReference type="SUPFAM" id="SSF100939">
    <property type="entry name" value="SPOC domain-like"/>
    <property type="match status" value="1"/>
</dbReference>
<comment type="function">
    <text evidence="2">With LigD forms a non-homologous end joining (NHEJ) DNA repair enzyme, which repairs dsDNA breaks with reduced fidelity. Binds linear dsDNA with 5'- and 3'- overhangs but not closed circular dsDNA nor ssDNA. Recruits and stimulates the ligase activity of LigD.</text>
</comment>
<evidence type="ECO:0000259" key="4">
    <source>
        <dbReference type="SMART" id="SM00559"/>
    </source>
</evidence>
<dbReference type="PANTHER" id="PTHR41251">
    <property type="entry name" value="NON-HOMOLOGOUS END JOINING PROTEIN KU"/>
    <property type="match status" value="1"/>
</dbReference>
<keyword evidence="2" id="KW-0233">DNA recombination</keyword>
<dbReference type="InterPro" id="IPR016194">
    <property type="entry name" value="SPOC-like_C_dom_sf"/>
</dbReference>
<feature type="region of interest" description="Disordered" evidence="3">
    <location>
        <begin position="262"/>
        <end position="322"/>
    </location>
</feature>
<accession>A0A2S7D564</accession>
<dbReference type="NCBIfam" id="TIGR02772">
    <property type="entry name" value="Ku_bact"/>
    <property type="match status" value="1"/>
</dbReference>
<dbReference type="SMART" id="SM00559">
    <property type="entry name" value="Ku78"/>
    <property type="match status" value="1"/>
</dbReference>
<dbReference type="FunFam" id="2.40.290.10:FF:000004">
    <property type="entry name" value="Non-homologous end joining protein Ku"/>
    <property type="match status" value="1"/>
</dbReference>
<dbReference type="PIRSF" id="PIRSF006493">
    <property type="entry name" value="Prok_Ku"/>
    <property type="match status" value="1"/>
</dbReference>
<feature type="domain" description="Ku" evidence="4">
    <location>
        <begin position="53"/>
        <end position="182"/>
    </location>
</feature>
<evidence type="ECO:0000313" key="5">
    <source>
        <dbReference type="EMBL" id="PPU68960.1"/>
    </source>
</evidence>
<keyword evidence="2" id="KW-0227">DNA damage</keyword>
<dbReference type="EMBL" id="MDEI01000005">
    <property type="protein sequence ID" value="PPU68960.1"/>
    <property type="molecule type" value="Genomic_DNA"/>
</dbReference>